<protein>
    <submittedName>
        <fullName evidence="1">Adenylate kinase</fullName>
    </submittedName>
</protein>
<dbReference type="PANTHER" id="PTHR37816">
    <property type="entry name" value="YALI0E33011P"/>
    <property type="match status" value="1"/>
</dbReference>
<keyword evidence="1" id="KW-0808">Transferase</keyword>
<keyword evidence="2" id="KW-1185">Reference proteome</keyword>
<dbReference type="EMBL" id="JAMDGZ010000089">
    <property type="protein sequence ID" value="MDD1017319.1"/>
    <property type="molecule type" value="Genomic_DNA"/>
</dbReference>
<reference evidence="1 2" key="1">
    <citation type="submission" date="2022-05" db="EMBL/GenBank/DDBJ databases">
        <title>Novel Pseudomonas spp. Isolated from a Rainbow Trout Aquaculture Facility.</title>
        <authorList>
            <person name="Testerman T."/>
            <person name="Graf J."/>
        </authorList>
    </citation>
    <scope>NUCLEOTIDE SEQUENCE [LARGE SCALE GENOMIC DNA]</scope>
    <source>
        <strain evidence="1 2">ID1025</strain>
    </source>
</reference>
<proteinExistence type="predicted"/>
<dbReference type="SUPFAM" id="SSF52540">
    <property type="entry name" value="P-loop containing nucleoside triphosphate hydrolases"/>
    <property type="match status" value="1"/>
</dbReference>
<comment type="caution">
    <text evidence="1">The sequence shown here is derived from an EMBL/GenBank/DDBJ whole genome shotgun (WGS) entry which is preliminary data.</text>
</comment>
<dbReference type="Gene3D" id="3.40.50.300">
    <property type="entry name" value="P-loop containing nucleotide triphosphate hydrolases"/>
    <property type="match status" value="1"/>
</dbReference>
<accession>A0ABT5PG84</accession>
<evidence type="ECO:0000313" key="1">
    <source>
        <dbReference type="EMBL" id="MDD1017319.1"/>
    </source>
</evidence>
<dbReference type="InterPro" id="IPR027417">
    <property type="entry name" value="P-loop_NTPase"/>
</dbReference>
<keyword evidence="1" id="KW-0418">Kinase</keyword>
<dbReference type="RefSeq" id="WP_273895936.1">
    <property type="nucleotide sequence ID" value="NZ_JAMDGP010000051.1"/>
</dbReference>
<dbReference type="InterPro" id="IPR052922">
    <property type="entry name" value="Cytidylate_Kinase-2"/>
</dbReference>
<sequence length="180" mass="19936">MRIYITGASCAGVTTLGQNLATELDARQVDVDDFFWMPTNPPFTTKRPVSERVPLIQQALGDQEWVLSGSCIGWGDELIAHADLIVFVATATPVRLERLAAREKARFGDRIAPGGDMHEIHVAFREWASQYDDPNFSGRNRGWHEAWISAQTAPVLRIDGTSRPETIVADVLDALSQVPH</sequence>
<dbReference type="Proteomes" id="UP001148184">
    <property type="component" value="Unassembled WGS sequence"/>
</dbReference>
<dbReference type="NCBIfam" id="NF004861">
    <property type="entry name" value="PRK06217.1"/>
    <property type="match status" value="1"/>
</dbReference>
<name>A0ABT5PG84_9PSED</name>
<dbReference type="GO" id="GO:0016301">
    <property type="term" value="F:kinase activity"/>
    <property type="evidence" value="ECO:0007669"/>
    <property type="project" value="UniProtKB-KW"/>
</dbReference>
<organism evidence="1 2">
    <name type="scientific">Pseudomonas rubra</name>
    <dbReference type="NCBI Taxonomy" id="2942627"/>
    <lineage>
        <taxon>Bacteria</taxon>
        <taxon>Pseudomonadati</taxon>
        <taxon>Pseudomonadota</taxon>
        <taxon>Gammaproteobacteria</taxon>
        <taxon>Pseudomonadales</taxon>
        <taxon>Pseudomonadaceae</taxon>
        <taxon>Pseudomonas</taxon>
    </lineage>
</organism>
<dbReference type="PANTHER" id="PTHR37816:SF2">
    <property type="entry name" value="DNA TOPOLOGY MODULATION PROTEIN FLAR-RELATED PROTEIN"/>
    <property type="match status" value="1"/>
</dbReference>
<gene>
    <name evidence="1" type="ORF">M5G17_27075</name>
</gene>
<evidence type="ECO:0000313" key="2">
    <source>
        <dbReference type="Proteomes" id="UP001148184"/>
    </source>
</evidence>